<evidence type="ECO:0000256" key="6">
    <source>
        <dbReference type="SAM" id="SignalP"/>
    </source>
</evidence>
<proteinExistence type="predicted"/>
<comment type="subcellular location">
    <subcellularLocation>
        <location evidence="1">Membrane</location>
    </subcellularLocation>
</comment>
<dbReference type="PANTHER" id="PTHR22718:SF25">
    <property type="entry name" value="G-PROTEIN COUPLED RECEPTORS FAMILY 1 PROFILE DOMAIN-CONTAINING PROTEIN"/>
    <property type="match status" value="1"/>
</dbReference>
<dbReference type="OrthoDB" id="5857364at2759"/>
<dbReference type="GO" id="GO:0004930">
    <property type="term" value="F:G protein-coupled receptor activity"/>
    <property type="evidence" value="ECO:0007669"/>
    <property type="project" value="InterPro"/>
</dbReference>
<feature type="transmembrane region" description="Helical" evidence="5">
    <location>
        <begin position="297"/>
        <end position="320"/>
    </location>
</feature>
<protein>
    <recommendedName>
        <fullName evidence="7">G-protein coupled receptors family 1 profile domain-containing protein</fullName>
    </recommendedName>
</protein>
<gene>
    <name evidence="8" type="ORF">CJOHNSTONI_LOCUS10134</name>
</gene>
<keyword evidence="6" id="KW-0732">Signal</keyword>
<feature type="transmembrane region" description="Helical" evidence="5">
    <location>
        <begin position="74"/>
        <end position="97"/>
    </location>
</feature>
<evidence type="ECO:0000256" key="5">
    <source>
        <dbReference type="SAM" id="Phobius"/>
    </source>
</evidence>
<evidence type="ECO:0000256" key="3">
    <source>
        <dbReference type="ARBA" id="ARBA00022989"/>
    </source>
</evidence>
<dbReference type="PROSITE" id="PS50262">
    <property type="entry name" value="G_PROTEIN_RECEP_F1_2"/>
    <property type="match status" value="1"/>
</dbReference>
<keyword evidence="2 5" id="KW-0812">Transmembrane</keyword>
<feature type="transmembrane region" description="Helical" evidence="5">
    <location>
        <begin position="211"/>
        <end position="232"/>
    </location>
</feature>
<organism evidence="8 9">
    <name type="scientific">Cercopithifilaria johnstoni</name>
    <dbReference type="NCBI Taxonomy" id="2874296"/>
    <lineage>
        <taxon>Eukaryota</taxon>
        <taxon>Metazoa</taxon>
        <taxon>Ecdysozoa</taxon>
        <taxon>Nematoda</taxon>
        <taxon>Chromadorea</taxon>
        <taxon>Rhabditida</taxon>
        <taxon>Spirurina</taxon>
        <taxon>Spiruromorpha</taxon>
        <taxon>Filarioidea</taxon>
        <taxon>Onchocercidae</taxon>
        <taxon>Cercopithifilaria</taxon>
    </lineage>
</organism>
<keyword evidence="4 5" id="KW-0472">Membrane</keyword>
<keyword evidence="3 5" id="KW-1133">Transmembrane helix</keyword>
<dbReference type="PANTHER" id="PTHR22718">
    <property type="entry name" value="SERPENTINE RECEPTOR, CLASS X"/>
    <property type="match status" value="1"/>
</dbReference>
<dbReference type="Gene3D" id="1.20.1070.10">
    <property type="entry name" value="Rhodopsin 7-helix transmembrane proteins"/>
    <property type="match status" value="1"/>
</dbReference>
<dbReference type="Pfam" id="PF03383">
    <property type="entry name" value="Serpentine_r_xa"/>
    <property type="match status" value="1"/>
</dbReference>
<sequence>MDSSYCIIVLFLISPLNCHEENITDIFDIRDDYNTPKRCVAIVLFSLLLLYGIVGNILLMAVFCNRENVYNRPFIFITLQITICSFLNFFTQIVIVIPGILENKTSDSYKSVLIQRIFASMNTFSFFGALHFTFLLTVNRFVAICLPKYNDFFESLKFYFLLICVWFSALGLTVAELHYCIKTFNVSNLEWSLNCTKKIPESAPVHMAIRYVWTLGLPIAMFAMYIAIFYNIRNTRKNALKFCKESGRTANITPKYERLMLIQSAIVCGAFEIEIICFNFLLDIAVELAGKEAEIPVNIFINCYVIFNGAVLPTVNFIFIKRLRSSVRQRSAELLSRIKTKKRATIASAIAAA</sequence>
<evidence type="ECO:0000256" key="2">
    <source>
        <dbReference type="ARBA" id="ARBA00022692"/>
    </source>
</evidence>
<dbReference type="PRINTS" id="PR00237">
    <property type="entry name" value="GPCRRHODOPSN"/>
</dbReference>
<keyword evidence="9" id="KW-1185">Reference proteome</keyword>
<feature type="signal peptide" evidence="6">
    <location>
        <begin position="1"/>
        <end position="18"/>
    </location>
</feature>
<evidence type="ECO:0000259" key="7">
    <source>
        <dbReference type="PROSITE" id="PS50262"/>
    </source>
</evidence>
<dbReference type="InterPro" id="IPR017452">
    <property type="entry name" value="GPCR_Rhodpsn_7TM"/>
</dbReference>
<dbReference type="InterPro" id="IPR000276">
    <property type="entry name" value="GPCR_Rhodpsn"/>
</dbReference>
<accession>A0A8J2MFW2</accession>
<evidence type="ECO:0000256" key="4">
    <source>
        <dbReference type="ARBA" id="ARBA00023136"/>
    </source>
</evidence>
<reference evidence="8" key="1">
    <citation type="submission" date="2021-09" db="EMBL/GenBank/DDBJ databases">
        <authorList>
            <consortium name="Pathogen Informatics"/>
        </authorList>
    </citation>
    <scope>NUCLEOTIDE SEQUENCE</scope>
</reference>
<evidence type="ECO:0000313" key="8">
    <source>
        <dbReference type="EMBL" id="CAG9540639.1"/>
    </source>
</evidence>
<name>A0A8J2MFW2_9BILA</name>
<dbReference type="GO" id="GO:0016020">
    <property type="term" value="C:membrane"/>
    <property type="evidence" value="ECO:0007669"/>
    <property type="project" value="UniProtKB-SubCell"/>
</dbReference>
<dbReference type="SUPFAM" id="SSF81321">
    <property type="entry name" value="Family A G protein-coupled receptor-like"/>
    <property type="match status" value="1"/>
</dbReference>
<feature type="transmembrane region" description="Helical" evidence="5">
    <location>
        <begin position="158"/>
        <end position="179"/>
    </location>
</feature>
<feature type="chain" id="PRO_5035144303" description="G-protein coupled receptors family 1 profile domain-containing protein" evidence="6">
    <location>
        <begin position="19"/>
        <end position="353"/>
    </location>
</feature>
<evidence type="ECO:0000313" key="9">
    <source>
        <dbReference type="Proteomes" id="UP000746747"/>
    </source>
</evidence>
<feature type="transmembrane region" description="Helical" evidence="5">
    <location>
        <begin position="117"/>
        <end position="138"/>
    </location>
</feature>
<dbReference type="InterPro" id="IPR005047">
    <property type="entry name" value="7TM_GPCR_serpentine_rcpt_Srxa"/>
</dbReference>
<feature type="transmembrane region" description="Helical" evidence="5">
    <location>
        <begin position="42"/>
        <end position="62"/>
    </location>
</feature>
<comment type="caution">
    <text evidence="8">The sequence shown here is derived from an EMBL/GenBank/DDBJ whole genome shotgun (WGS) entry which is preliminary data.</text>
</comment>
<dbReference type="CDD" id="cd00637">
    <property type="entry name" value="7tm_classA_rhodopsin-like"/>
    <property type="match status" value="1"/>
</dbReference>
<evidence type="ECO:0000256" key="1">
    <source>
        <dbReference type="ARBA" id="ARBA00004370"/>
    </source>
</evidence>
<dbReference type="EMBL" id="CAKAEH010001984">
    <property type="protein sequence ID" value="CAG9540639.1"/>
    <property type="molecule type" value="Genomic_DNA"/>
</dbReference>
<feature type="transmembrane region" description="Helical" evidence="5">
    <location>
        <begin position="259"/>
        <end position="282"/>
    </location>
</feature>
<feature type="domain" description="G-protein coupled receptors family 1 profile" evidence="7">
    <location>
        <begin position="55"/>
        <end position="353"/>
    </location>
</feature>
<dbReference type="Proteomes" id="UP000746747">
    <property type="component" value="Unassembled WGS sequence"/>
</dbReference>
<dbReference type="AlphaFoldDB" id="A0A8J2MFW2"/>